<evidence type="ECO:0000313" key="2">
    <source>
        <dbReference type="Proteomes" id="UP000092993"/>
    </source>
</evidence>
<sequence length="219" mass="25143">MTWVLGWPFTIEYARGYIREHRLLLNVDNPRNLLILYTAYEDIDIRVNDNHLTALVCWVGSKSEVVLGICVDYEARTAAKAVPRRSRMVAKAAAYRLASLLKAKEPPEWYRYDDGTYTPWEGELCDYPDDDSDEEYSEGGFDEYDEEECDAEECDEGRLDVVEKAEEEIANEQGAVVASDNALRAIRMVFVFRCILISHNWCCYAVHVYFFAVSGLCMT</sequence>
<dbReference type="OMA" id="AKEPPEW"/>
<dbReference type="EMBL" id="LUGG01000005">
    <property type="protein sequence ID" value="OBZ74352.1"/>
    <property type="molecule type" value="Genomic_DNA"/>
</dbReference>
<organism evidence="1 2">
    <name type="scientific">Grifola frondosa</name>
    <name type="common">Maitake</name>
    <name type="synonym">Polyporus frondosus</name>
    <dbReference type="NCBI Taxonomy" id="5627"/>
    <lineage>
        <taxon>Eukaryota</taxon>
        <taxon>Fungi</taxon>
        <taxon>Dikarya</taxon>
        <taxon>Basidiomycota</taxon>
        <taxon>Agaricomycotina</taxon>
        <taxon>Agaricomycetes</taxon>
        <taxon>Polyporales</taxon>
        <taxon>Grifolaceae</taxon>
        <taxon>Grifola</taxon>
    </lineage>
</organism>
<dbReference type="STRING" id="5627.A0A1C7MC14"/>
<protein>
    <submittedName>
        <fullName evidence="1">Uncharacterized protein</fullName>
    </submittedName>
</protein>
<accession>A0A1C7MC14</accession>
<comment type="caution">
    <text evidence="1">The sequence shown here is derived from an EMBL/GenBank/DDBJ whole genome shotgun (WGS) entry which is preliminary data.</text>
</comment>
<dbReference type="OrthoDB" id="2801531at2759"/>
<name>A0A1C7MC14_GRIFR</name>
<keyword evidence="2" id="KW-1185">Reference proteome</keyword>
<dbReference type="Proteomes" id="UP000092993">
    <property type="component" value="Unassembled WGS sequence"/>
</dbReference>
<proteinExistence type="predicted"/>
<evidence type="ECO:0000313" key="1">
    <source>
        <dbReference type="EMBL" id="OBZ74352.1"/>
    </source>
</evidence>
<dbReference type="AlphaFoldDB" id="A0A1C7MC14"/>
<reference evidence="1 2" key="1">
    <citation type="submission" date="2016-03" db="EMBL/GenBank/DDBJ databases">
        <title>Whole genome sequencing of Grifola frondosa 9006-11.</title>
        <authorList>
            <person name="Min B."/>
            <person name="Park H."/>
            <person name="Kim J.-G."/>
            <person name="Cho H."/>
            <person name="Oh Y.-L."/>
            <person name="Kong W.-S."/>
            <person name="Choi I.-G."/>
        </authorList>
    </citation>
    <scope>NUCLEOTIDE SEQUENCE [LARGE SCALE GENOMIC DNA]</scope>
    <source>
        <strain evidence="1 2">9006-11</strain>
    </source>
</reference>
<gene>
    <name evidence="1" type="ORF">A0H81_05731</name>
</gene>